<dbReference type="Pfam" id="PF08030">
    <property type="entry name" value="NAD_binding_6"/>
    <property type="match status" value="1"/>
</dbReference>
<dbReference type="InterPro" id="IPR017927">
    <property type="entry name" value="FAD-bd_FR_type"/>
</dbReference>
<evidence type="ECO:0000313" key="10">
    <source>
        <dbReference type="EMBL" id="QQK44164.1"/>
    </source>
</evidence>
<keyword evidence="4" id="KW-0813">Transport</keyword>
<sequence length="265" mass="29477">MQFLTVLYQNGLFSGRGSPCAIVTCQPAAIMRNTSVTIKLTLPRPVKVLPGQYINIWLPSVSLGSWMQSHPLTVTSWAPEKQETFELLLQPQKGQSASLYRQARAIDAASSLSLMALWTGPHGITYSVEEYENVILIASDAGLAAVTPYISMLIHGYNTRTMHIRRIHLIWQVEELDFAISSEHLLNRLLKHDPSKNGHVLSISIYIERVEQDHGNLSLSSHDRVLLYEGIPDYDAIIASEFSGEAIAKSSIVRDEHGKTLVMGK</sequence>
<dbReference type="CDD" id="cd06186">
    <property type="entry name" value="NOX_Duox_like_FAD_NADP"/>
    <property type="match status" value="1"/>
</dbReference>
<feature type="domain" description="FAD-binding FR-type" evidence="9">
    <location>
        <begin position="15"/>
        <end position="128"/>
    </location>
</feature>
<dbReference type="InterPro" id="IPR013121">
    <property type="entry name" value="Fe_red_NAD-bd_6"/>
</dbReference>
<evidence type="ECO:0000256" key="6">
    <source>
        <dbReference type="ARBA" id="ARBA00022982"/>
    </source>
</evidence>
<comment type="catalytic activity">
    <reaction evidence="8">
        <text>2 a Fe(II)-siderophore + NADP(+) + H(+) = 2 a Fe(III)-siderophore + NADPH</text>
        <dbReference type="Rhea" id="RHEA:28795"/>
        <dbReference type="Rhea" id="RHEA-COMP:11342"/>
        <dbReference type="Rhea" id="RHEA-COMP:11344"/>
        <dbReference type="ChEBI" id="CHEBI:15378"/>
        <dbReference type="ChEBI" id="CHEBI:29033"/>
        <dbReference type="ChEBI" id="CHEBI:29034"/>
        <dbReference type="ChEBI" id="CHEBI:57783"/>
        <dbReference type="ChEBI" id="CHEBI:58349"/>
        <dbReference type="EC" id="1.16.1.9"/>
    </reaction>
</comment>
<dbReference type="GO" id="GO:0006826">
    <property type="term" value="P:iron ion transport"/>
    <property type="evidence" value="ECO:0007669"/>
    <property type="project" value="TreeGrafter"/>
</dbReference>
<dbReference type="PROSITE" id="PS51384">
    <property type="entry name" value="FAD_FR"/>
    <property type="match status" value="1"/>
</dbReference>
<dbReference type="RefSeq" id="XP_065956934.1">
    <property type="nucleotide sequence ID" value="XM_066101851.1"/>
</dbReference>
<proteinExistence type="inferred from homology"/>
<dbReference type="GeneID" id="90953046"/>
<dbReference type="GO" id="GO:0052851">
    <property type="term" value="F:ferric-chelate reductase (NADPH) activity"/>
    <property type="evidence" value="ECO:0007669"/>
    <property type="project" value="UniProtKB-EC"/>
</dbReference>
<evidence type="ECO:0000256" key="5">
    <source>
        <dbReference type="ARBA" id="ARBA00022475"/>
    </source>
</evidence>
<keyword evidence="5" id="KW-1003">Cell membrane</keyword>
<protein>
    <recommendedName>
        <fullName evidence="3">ferric-chelate reductase (NADPH)</fullName>
        <ecNumber evidence="3">1.16.1.9</ecNumber>
    </recommendedName>
</protein>
<accession>A0A7T7BLG8</accession>
<evidence type="ECO:0000256" key="8">
    <source>
        <dbReference type="ARBA" id="ARBA00048483"/>
    </source>
</evidence>
<dbReference type="PANTHER" id="PTHR32361:SF26">
    <property type="entry name" value="FAD-BINDING 8 DOMAIN-CONTAINING PROTEIN-RELATED"/>
    <property type="match status" value="1"/>
</dbReference>
<dbReference type="InterPro" id="IPR051410">
    <property type="entry name" value="Ferric/Cupric_Reductase"/>
</dbReference>
<dbReference type="Gene3D" id="3.40.50.80">
    <property type="entry name" value="Nucleotide-binding domain of ferredoxin-NADP reductase (FNR) module"/>
    <property type="match status" value="1"/>
</dbReference>
<dbReference type="PANTHER" id="PTHR32361">
    <property type="entry name" value="FERRIC/CUPRIC REDUCTASE TRANSMEMBRANE COMPONENT"/>
    <property type="match status" value="1"/>
</dbReference>
<comment type="similarity">
    <text evidence="2">Belongs to the ferric reductase (FRE) family.</text>
</comment>
<keyword evidence="6" id="KW-0249">Electron transport</keyword>
<keyword evidence="5" id="KW-0472">Membrane</keyword>
<organism evidence="10 11">
    <name type="scientific">Penicillium digitatum</name>
    <name type="common">Green mold</name>
    <dbReference type="NCBI Taxonomy" id="36651"/>
    <lineage>
        <taxon>Eukaryota</taxon>
        <taxon>Fungi</taxon>
        <taxon>Dikarya</taxon>
        <taxon>Ascomycota</taxon>
        <taxon>Pezizomycotina</taxon>
        <taxon>Eurotiomycetes</taxon>
        <taxon>Eurotiomycetidae</taxon>
        <taxon>Eurotiales</taxon>
        <taxon>Aspergillaceae</taxon>
        <taxon>Penicillium</taxon>
    </lineage>
</organism>
<dbReference type="VEuPathDB" id="FungiDB:PDIP_05000"/>
<evidence type="ECO:0000256" key="4">
    <source>
        <dbReference type="ARBA" id="ARBA00022448"/>
    </source>
</evidence>
<evidence type="ECO:0000313" key="11">
    <source>
        <dbReference type="Proteomes" id="UP000595662"/>
    </source>
</evidence>
<dbReference type="InterPro" id="IPR039261">
    <property type="entry name" value="FNR_nucleotide-bd"/>
</dbReference>
<dbReference type="Proteomes" id="UP000595662">
    <property type="component" value="Chromosome 3"/>
</dbReference>
<reference evidence="10 11" key="1">
    <citation type="submission" date="2020-08" db="EMBL/GenBank/DDBJ databases">
        <title>The completed genome sequence of the pathogenic ascomycete fungus Penicillium digitatum.</title>
        <authorList>
            <person name="Wang M."/>
        </authorList>
    </citation>
    <scope>NUCLEOTIDE SEQUENCE [LARGE SCALE GENOMIC DNA]</scope>
    <source>
        <strain evidence="10 11">PdW03</strain>
    </source>
</reference>
<evidence type="ECO:0000256" key="7">
    <source>
        <dbReference type="ARBA" id="ARBA00023002"/>
    </source>
</evidence>
<keyword evidence="7" id="KW-0560">Oxidoreductase</keyword>
<evidence type="ECO:0000256" key="3">
    <source>
        <dbReference type="ARBA" id="ARBA00012668"/>
    </source>
</evidence>
<evidence type="ECO:0000259" key="9">
    <source>
        <dbReference type="PROSITE" id="PS51384"/>
    </source>
</evidence>
<dbReference type="GO" id="GO:0015677">
    <property type="term" value="P:copper ion import"/>
    <property type="evidence" value="ECO:0007669"/>
    <property type="project" value="TreeGrafter"/>
</dbReference>
<dbReference type="EMBL" id="CP060776">
    <property type="protein sequence ID" value="QQK44164.1"/>
    <property type="molecule type" value="Genomic_DNA"/>
</dbReference>
<evidence type="ECO:0000256" key="1">
    <source>
        <dbReference type="ARBA" id="ARBA00004651"/>
    </source>
</evidence>
<dbReference type="EC" id="1.16.1.9" evidence="3"/>
<dbReference type="InterPro" id="IPR017938">
    <property type="entry name" value="Riboflavin_synthase-like_b-brl"/>
</dbReference>
<comment type="subcellular location">
    <subcellularLocation>
        <location evidence="1">Cell membrane</location>
        <topology evidence="1">Multi-pass membrane protein</topology>
    </subcellularLocation>
</comment>
<gene>
    <name evidence="10" type="ORF">Pdw03_8065</name>
</gene>
<name>A0A7T7BLG8_PENDI</name>
<dbReference type="Pfam" id="PF08022">
    <property type="entry name" value="FAD_binding_8"/>
    <property type="match status" value="1"/>
</dbReference>
<dbReference type="InterPro" id="IPR013112">
    <property type="entry name" value="FAD-bd_8"/>
</dbReference>
<evidence type="ECO:0000256" key="2">
    <source>
        <dbReference type="ARBA" id="ARBA00006278"/>
    </source>
</evidence>
<dbReference type="AlphaFoldDB" id="A0A7T7BLG8"/>
<dbReference type="SUPFAM" id="SSF63380">
    <property type="entry name" value="Riboflavin synthase domain-like"/>
    <property type="match status" value="1"/>
</dbReference>
<dbReference type="GO" id="GO:0006879">
    <property type="term" value="P:intracellular iron ion homeostasis"/>
    <property type="evidence" value="ECO:0007669"/>
    <property type="project" value="TreeGrafter"/>
</dbReference>
<dbReference type="GO" id="GO:0005886">
    <property type="term" value="C:plasma membrane"/>
    <property type="evidence" value="ECO:0007669"/>
    <property type="project" value="UniProtKB-SubCell"/>
</dbReference>